<evidence type="ECO:0000256" key="2">
    <source>
        <dbReference type="ARBA" id="ARBA00022857"/>
    </source>
</evidence>
<gene>
    <name evidence="6" type="ORF">CHU32_14950</name>
    <name evidence="5" type="ORF">CHU33_15660</name>
</gene>
<evidence type="ECO:0000256" key="1">
    <source>
        <dbReference type="ARBA" id="ARBA00006484"/>
    </source>
</evidence>
<organism evidence="6 8">
    <name type="scientific">Superficieibacter electus</name>
    <dbReference type="NCBI Taxonomy" id="2022662"/>
    <lineage>
        <taxon>Bacteria</taxon>
        <taxon>Pseudomonadati</taxon>
        <taxon>Pseudomonadota</taxon>
        <taxon>Gammaproteobacteria</taxon>
        <taxon>Enterobacterales</taxon>
        <taxon>Enterobacteriaceae</taxon>
        <taxon>Superficieibacter</taxon>
    </lineage>
</organism>
<dbReference type="InterPro" id="IPR057326">
    <property type="entry name" value="KR_dom"/>
</dbReference>
<keyword evidence="3" id="KW-0560">Oxidoreductase</keyword>
<dbReference type="PRINTS" id="PR00081">
    <property type="entry name" value="GDHRDH"/>
</dbReference>
<dbReference type="SUPFAM" id="SSF51735">
    <property type="entry name" value="NAD(P)-binding Rossmann-fold domains"/>
    <property type="match status" value="1"/>
</dbReference>
<proteinExistence type="inferred from homology"/>
<dbReference type="Proteomes" id="UP000247005">
    <property type="component" value="Unassembled WGS sequence"/>
</dbReference>
<keyword evidence="7" id="KW-1185">Reference proteome</keyword>
<accession>A0A2P5GNL4</accession>
<evidence type="ECO:0000313" key="5">
    <source>
        <dbReference type="EMBL" id="POP43662.1"/>
    </source>
</evidence>
<dbReference type="PRINTS" id="PR00080">
    <property type="entry name" value="SDRFAMILY"/>
</dbReference>
<dbReference type="InterPro" id="IPR036291">
    <property type="entry name" value="NAD(P)-bd_dom_sf"/>
</dbReference>
<evidence type="ECO:0000313" key="7">
    <source>
        <dbReference type="Proteomes" id="UP000237073"/>
    </source>
</evidence>
<dbReference type="EMBL" id="PQGD01000011">
    <property type="protein sequence ID" value="POP48130.1"/>
    <property type="molecule type" value="Genomic_DNA"/>
</dbReference>
<dbReference type="GO" id="GO:0016614">
    <property type="term" value="F:oxidoreductase activity, acting on CH-OH group of donors"/>
    <property type="evidence" value="ECO:0007669"/>
    <property type="project" value="UniProtKB-ARBA"/>
</dbReference>
<dbReference type="InterPro" id="IPR002347">
    <property type="entry name" value="SDR_fam"/>
</dbReference>
<feature type="domain" description="Ketoreductase" evidence="4">
    <location>
        <begin position="5"/>
        <end position="183"/>
    </location>
</feature>
<keyword evidence="2" id="KW-0521">NADP</keyword>
<protein>
    <submittedName>
        <fullName evidence="6">3-ketoacyl-ACP reductase</fullName>
    </submittedName>
</protein>
<dbReference type="CDD" id="cd05362">
    <property type="entry name" value="THN_reductase-like_SDR_c"/>
    <property type="match status" value="1"/>
</dbReference>
<dbReference type="Pfam" id="PF13561">
    <property type="entry name" value="adh_short_C2"/>
    <property type="match status" value="1"/>
</dbReference>
<reference evidence="7 8" key="1">
    <citation type="submission" date="2018-01" db="EMBL/GenBank/DDBJ databases">
        <title>Superficieibacter electus gen. nov., sp. nov., an extended-spectrum beta-lactamase possessing member of the Enterobacteriaceae family, isolated from intensive care unit surfaces.</title>
        <authorList>
            <person name="Potter R.F."/>
            <person name="D'Souza A.W."/>
        </authorList>
    </citation>
    <scope>NUCLEOTIDE SEQUENCE [LARGE SCALE GENOMIC DNA]</scope>
    <source>
        <strain evidence="6 8">BP-1</strain>
        <strain evidence="5 7">BP-2</strain>
    </source>
</reference>
<comment type="caution">
    <text evidence="6">The sequence shown here is derived from an EMBL/GenBank/DDBJ whole genome shotgun (WGS) entry which is preliminary data.</text>
</comment>
<dbReference type="OrthoDB" id="9803333at2"/>
<comment type="similarity">
    <text evidence="1">Belongs to the short-chain dehydrogenases/reductases (SDR) family.</text>
</comment>
<dbReference type="PANTHER" id="PTHR48107:SF7">
    <property type="entry name" value="RE15974P"/>
    <property type="match status" value="1"/>
</dbReference>
<dbReference type="SMART" id="SM00822">
    <property type="entry name" value="PKS_KR"/>
    <property type="match status" value="1"/>
</dbReference>
<name>A0A2P5GNL4_9ENTR</name>
<dbReference type="AlphaFoldDB" id="A0A2P5GNL4"/>
<dbReference type="RefSeq" id="WP_103677001.1">
    <property type="nucleotide sequence ID" value="NZ_PQGD01000011.1"/>
</dbReference>
<sequence>MQNTKVAIVTGASRGIGAEIARGLAADGIAVVVNYARSSEQADAVVADITSTGGKALAIQADIAGPDAAEKLFRAAEDAFGNVDILVNNAGVMELAPISATADDSFERQLAINLAAPFRLMREAAKRLNDQGRIINFSSSVVGLYQPQYGVYAATKAAIEALTHILPKELGARAITVNAIAPGPVATDLFLNGKSDELVERIKNMNPLGRLGEPQDIMQVVRFLAGQESGWINGQIIRVNGGVI</sequence>
<dbReference type="EMBL" id="PQGE01000013">
    <property type="protein sequence ID" value="POP43662.1"/>
    <property type="molecule type" value="Genomic_DNA"/>
</dbReference>
<evidence type="ECO:0000313" key="8">
    <source>
        <dbReference type="Proteomes" id="UP000247005"/>
    </source>
</evidence>
<dbReference type="PANTHER" id="PTHR48107">
    <property type="entry name" value="NADPH-DEPENDENT ALDEHYDE REDUCTASE-LIKE PROTEIN, CHLOROPLASTIC-RELATED"/>
    <property type="match status" value="1"/>
</dbReference>
<dbReference type="Gene3D" id="3.40.50.720">
    <property type="entry name" value="NAD(P)-binding Rossmann-like Domain"/>
    <property type="match status" value="1"/>
</dbReference>
<dbReference type="FunFam" id="3.40.50.720:FF:000374">
    <property type="entry name" value="3-oxoacyl-(Acyl-carrier-protein) reductase"/>
    <property type="match status" value="1"/>
</dbReference>
<dbReference type="Proteomes" id="UP000237073">
    <property type="component" value="Unassembled WGS sequence"/>
</dbReference>
<evidence type="ECO:0000313" key="6">
    <source>
        <dbReference type="EMBL" id="POP48130.1"/>
    </source>
</evidence>
<evidence type="ECO:0000256" key="3">
    <source>
        <dbReference type="ARBA" id="ARBA00023002"/>
    </source>
</evidence>
<evidence type="ECO:0000259" key="4">
    <source>
        <dbReference type="SMART" id="SM00822"/>
    </source>
</evidence>